<evidence type="ECO:0000313" key="2">
    <source>
        <dbReference type="EMBL" id="CAK0889200.1"/>
    </source>
</evidence>
<reference evidence="2" key="1">
    <citation type="submission" date="2023-10" db="EMBL/GenBank/DDBJ databases">
        <authorList>
            <person name="Chen Y."/>
            <person name="Shah S."/>
            <person name="Dougan E. K."/>
            <person name="Thang M."/>
            <person name="Chan C."/>
        </authorList>
    </citation>
    <scope>NUCLEOTIDE SEQUENCE [LARGE SCALE GENOMIC DNA]</scope>
</reference>
<protein>
    <submittedName>
        <fullName evidence="2">Uncharacterized protein</fullName>
    </submittedName>
</protein>
<name>A0ABN9WVL1_9DINO</name>
<keyword evidence="3" id="KW-1185">Reference proteome</keyword>
<feature type="chain" id="PRO_5047239109" evidence="1">
    <location>
        <begin position="18"/>
        <end position="156"/>
    </location>
</feature>
<comment type="caution">
    <text evidence="2">The sequence shown here is derived from an EMBL/GenBank/DDBJ whole genome shotgun (WGS) entry which is preliminary data.</text>
</comment>
<proteinExistence type="predicted"/>
<organism evidence="2 3">
    <name type="scientific">Prorocentrum cordatum</name>
    <dbReference type="NCBI Taxonomy" id="2364126"/>
    <lineage>
        <taxon>Eukaryota</taxon>
        <taxon>Sar</taxon>
        <taxon>Alveolata</taxon>
        <taxon>Dinophyceae</taxon>
        <taxon>Prorocentrales</taxon>
        <taxon>Prorocentraceae</taxon>
        <taxon>Prorocentrum</taxon>
    </lineage>
</organism>
<evidence type="ECO:0000313" key="3">
    <source>
        <dbReference type="Proteomes" id="UP001189429"/>
    </source>
</evidence>
<feature type="signal peptide" evidence="1">
    <location>
        <begin position="1"/>
        <end position="17"/>
    </location>
</feature>
<dbReference type="Proteomes" id="UP001189429">
    <property type="component" value="Unassembled WGS sequence"/>
</dbReference>
<accession>A0ABN9WVL1</accession>
<dbReference type="EMBL" id="CAUYUJ010019179">
    <property type="protein sequence ID" value="CAK0889200.1"/>
    <property type="molecule type" value="Genomic_DNA"/>
</dbReference>
<gene>
    <name evidence="2" type="ORF">PCOR1329_LOCUS69798</name>
</gene>
<sequence length="156" mass="16737">MLLAALLAVLWTYHAAAVEYFTLAATEVRAVSTDRPVLYSSNVDVVYRSAVRCTVTFDTPLHGFTAADIGAASTTVITGFSELSPNEYSFFVSSTVDANVSLSVAQGAARLWDPSVLGSIRYSDAEVPLLTFQFFRDPPSVSLRIDSQQGATRGSS</sequence>
<evidence type="ECO:0000256" key="1">
    <source>
        <dbReference type="SAM" id="SignalP"/>
    </source>
</evidence>
<keyword evidence="1" id="KW-0732">Signal</keyword>